<evidence type="ECO:0000313" key="1">
    <source>
        <dbReference type="EMBL" id="GIF89847.1"/>
    </source>
</evidence>
<dbReference type="Proteomes" id="UP000619293">
    <property type="component" value="Unassembled WGS sequence"/>
</dbReference>
<evidence type="ECO:0000313" key="2">
    <source>
        <dbReference type="Proteomes" id="UP000619293"/>
    </source>
</evidence>
<proteinExistence type="predicted"/>
<dbReference type="RefSeq" id="WP_191838991.1">
    <property type="nucleotide sequence ID" value="NZ_BAAALB010000008.1"/>
</dbReference>
<accession>A0A8J3NR50</accession>
<gene>
    <name evidence="1" type="ORF">Cch02nite_32910</name>
</gene>
<dbReference type="AlphaFoldDB" id="A0A8J3NR50"/>
<reference evidence="1 2" key="1">
    <citation type="submission" date="2021-01" db="EMBL/GenBank/DDBJ databases">
        <title>Whole genome shotgun sequence of Catellatospora chokoriensis NBRC 107358.</title>
        <authorList>
            <person name="Komaki H."/>
            <person name="Tamura T."/>
        </authorList>
    </citation>
    <scope>NUCLEOTIDE SEQUENCE [LARGE SCALE GENOMIC DNA]</scope>
    <source>
        <strain evidence="1 2">NBRC 107358</strain>
    </source>
</reference>
<keyword evidence="2" id="KW-1185">Reference proteome</keyword>
<dbReference type="EMBL" id="BONG01000018">
    <property type="protein sequence ID" value="GIF89847.1"/>
    <property type="molecule type" value="Genomic_DNA"/>
</dbReference>
<comment type="caution">
    <text evidence="1">The sequence shown here is derived from an EMBL/GenBank/DDBJ whole genome shotgun (WGS) entry which is preliminary data.</text>
</comment>
<name>A0A8J3NR50_9ACTN</name>
<sequence length="275" mass="30820">MKTTTVEAVRFDSSDLRWARELTAIAGTAQYGLRRFPEPPAYHAVVARLAAQTEAPSLGRLCALAQRDWHTRGQNGCQFARLVAKDADTVRWDYHVLDVNADASSEAVTADVSELVANALVDPHVQVASILAPGIATAGGLVELIRALVRRGPFWLERDDQADGLHRFFVRYPLDDDTQAWVMAFAPLEFIPNTRRGPYVELAVRVKPKPDWVFHRSSQEREIAHLADTPLTMSDRHWEDRWWSTKRRTEMILGAKPDDVSAAKATLTVPVQFLA</sequence>
<organism evidence="1 2">
    <name type="scientific">Catellatospora chokoriensis</name>
    <dbReference type="NCBI Taxonomy" id="310353"/>
    <lineage>
        <taxon>Bacteria</taxon>
        <taxon>Bacillati</taxon>
        <taxon>Actinomycetota</taxon>
        <taxon>Actinomycetes</taxon>
        <taxon>Micromonosporales</taxon>
        <taxon>Micromonosporaceae</taxon>
        <taxon>Catellatospora</taxon>
    </lineage>
</organism>
<protein>
    <submittedName>
        <fullName evidence="1">Uncharacterized protein</fullName>
    </submittedName>
</protein>